<sequence>MSTPQANLEMQQQVTPQSFADQPLTPPLPDKKPFTVAPSVLALWRQLQAHKDVGEDPWIEFQLAEGEYDQIQSELQQDDELSGFVADKIRYNYDGEKRRLVVRMPTRAHEIVIRQVEGDILKQLEKLRAGQDRKARFAQKVDSHDDAVYPGIVIEVAYSQRKDALDQLAKVYLLDSDTNIQVVVGIITPYRKDPPNATLSIWRPDISQTPNGPVIHVVKVEEAFRDDNRNPVGNGLRLRLRDFAYDELADKDMGNEDEGIDISGTKLCQYLNAAESAAKRPRQRKYLPSNATKRGRSPIPPEELRPSDEAKQAEKEERAEALADRDGDYEDEE</sequence>
<feature type="region of interest" description="Disordered" evidence="1">
    <location>
        <begin position="1"/>
        <end position="30"/>
    </location>
</feature>
<gene>
    <name evidence="2" type="ORF">CC80DRAFT_573058</name>
</gene>
<dbReference type="OrthoDB" id="3485856at2759"/>
<protein>
    <submittedName>
        <fullName evidence="2">Uncharacterized protein</fullName>
    </submittedName>
</protein>
<reference evidence="2" key="1">
    <citation type="journal article" date="2020" name="Stud. Mycol.">
        <title>101 Dothideomycetes genomes: a test case for predicting lifestyles and emergence of pathogens.</title>
        <authorList>
            <person name="Haridas S."/>
            <person name="Albert R."/>
            <person name="Binder M."/>
            <person name="Bloem J."/>
            <person name="Labutti K."/>
            <person name="Salamov A."/>
            <person name="Andreopoulos B."/>
            <person name="Baker S."/>
            <person name="Barry K."/>
            <person name="Bills G."/>
            <person name="Bluhm B."/>
            <person name="Cannon C."/>
            <person name="Castanera R."/>
            <person name="Culley D."/>
            <person name="Daum C."/>
            <person name="Ezra D."/>
            <person name="Gonzalez J."/>
            <person name="Henrissat B."/>
            <person name="Kuo A."/>
            <person name="Liang C."/>
            <person name="Lipzen A."/>
            <person name="Lutzoni F."/>
            <person name="Magnuson J."/>
            <person name="Mondo S."/>
            <person name="Nolan M."/>
            <person name="Ohm R."/>
            <person name="Pangilinan J."/>
            <person name="Park H.-J."/>
            <person name="Ramirez L."/>
            <person name="Alfaro M."/>
            <person name="Sun H."/>
            <person name="Tritt A."/>
            <person name="Yoshinaga Y."/>
            <person name="Zwiers L.-H."/>
            <person name="Turgeon B."/>
            <person name="Goodwin S."/>
            <person name="Spatafora J."/>
            <person name="Crous P."/>
            <person name="Grigoriev I."/>
        </authorList>
    </citation>
    <scope>NUCLEOTIDE SEQUENCE</scope>
    <source>
        <strain evidence="2">CBS 675.92</strain>
    </source>
</reference>
<feature type="compositionally biased region" description="Polar residues" evidence="1">
    <location>
        <begin position="1"/>
        <end position="20"/>
    </location>
</feature>
<accession>A0A6A5TI17</accession>
<proteinExistence type="predicted"/>
<keyword evidence="3" id="KW-1185">Reference proteome</keyword>
<feature type="compositionally biased region" description="Basic and acidic residues" evidence="1">
    <location>
        <begin position="302"/>
        <end position="326"/>
    </location>
</feature>
<dbReference type="AlphaFoldDB" id="A0A6A5TI17"/>
<evidence type="ECO:0000313" key="2">
    <source>
        <dbReference type="EMBL" id="KAF1952018.1"/>
    </source>
</evidence>
<evidence type="ECO:0000313" key="3">
    <source>
        <dbReference type="Proteomes" id="UP000800035"/>
    </source>
</evidence>
<dbReference type="Proteomes" id="UP000800035">
    <property type="component" value="Unassembled WGS sequence"/>
</dbReference>
<dbReference type="EMBL" id="ML977013">
    <property type="protein sequence ID" value="KAF1952018.1"/>
    <property type="molecule type" value="Genomic_DNA"/>
</dbReference>
<evidence type="ECO:0000256" key="1">
    <source>
        <dbReference type="SAM" id="MobiDB-lite"/>
    </source>
</evidence>
<name>A0A6A5TI17_9PLEO</name>
<feature type="region of interest" description="Disordered" evidence="1">
    <location>
        <begin position="278"/>
        <end position="333"/>
    </location>
</feature>
<organism evidence="2 3">
    <name type="scientific">Byssothecium circinans</name>
    <dbReference type="NCBI Taxonomy" id="147558"/>
    <lineage>
        <taxon>Eukaryota</taxon>
        <taxon>Fungi</taxon>
        <taxon>Dikarya</taxon>
        <taxon>Ascomycota</taxon>
        <taxon>Pezizomycotina</taxon>
        <taxon>Dothideomycetes</taxon>
        <taxon>Pleosporomycetidae</taxon>
        <taxon>Pleosporales</taxon>
        <taxon>Massarineae</taxon>
        <taxon>Massarinaceae</taxon>
        <taxon>Byssothecium</taxon>
    </lineage>
</organism>